<dbReference type="InterPro" id="IPR006103">
    <property type="entry name" value="Glyco_hydro_2_cat"/>
</dbReference>
<dbReference type="SUPFAM" id="SSF51445">
    <property type="entry name" value="(Trans)glycosidases"/>
    <property type="match status" value="1"/>
</dbReference>
<dbReference type="InterPro" id="IPR036156">
    <property type="entry name" value="Beta-gal/glucu_dom_sf"/>
</dbReference>
<keyword evidence="9" id="KW-1185">Reference proteome</keyword>
<dbReference type="EMBL" id="JAAAPO010000001">
    <property type="protein sequence ID" value="NBC35089.1"/>
    <property type="molecule type" value="Genomic_DNA"/>
</dbReference>
<evidence type="ECO:0000313" key="8">
    <source>
        <dbReference type="EMBL" id="NBC35089.1"/>
    </source>
</evidence>
<keyword evidence="3" id="KW-0326">Glycosidase</keyword>
<evidence type="ECO:0000259" key="7">
    <source>
        <dbReference type="Pfam" id="PF02837"/>
    </source>
</evidence>
<comment type="caution">
    <text evidence="8">The sequence shown here is derived from an EMBL/GenBank/DDBJ whole genome shotgun (WGS) entry which is preliminary data.</text>
</comment>
<dbReference type="InterPro" id="IPR006104">
    <property type="entry name" value="Glyco_hydro_2_N"/>
</dbReference>
<dbReference type="InterPro" id="IPR013783">
    <property type="entry name" value="Ig-like_fold"/>
</dbReference>
<keyword evidence="2" id="KW-0378">Hydrolase</keyword>
<keyword evidence="4" id="KW-0732">Signal</keyword>
<dbReference type="Proteomes" id="UP000753724">
    <property type="component" value="Unassembled WGS sequence"/>
</dbReference>
<evidence type="ECO:0000256" key="2">
    <source>
        <dbReference type="ARBA" id="ARBA00022801"/>
    </source>
</evidence>
<dbReference type="InterPro" id="IPR006101">
    <property type="entry name" value="Glyco_hydro_2"/>
</dbReference>
<evidence type="ECO:0000313" key="9">
    <source>
        <dbReference type="Proteomes" id="UP000753724"/>
    </source>
</evidence>
<evidence type="ECO:0000256" key="3">
    <source>
        <dbReference type="ARBA" id="ARBA00023295"/>
    </source>
</evidence>
<dbReference type="PRINTS" id="PR00132">
    <property type="entry name" value="GLHYDRLASE2"/>
</dbReference>
<evidence type="ECO:0000259" key="5">
    <source>
        <dbReference type="Pfam" id="PF00703"/>
    </source>
</evidence>
<accession>A0ABW9X988</accession>
<dbReference type="PANTHER" id="PTHR42732">
    <property type="entry name" value="BETA-GALACTOSIDASE"/>
    <property type="match status" value="1"/>
</dbReference>
<feature type="chain" id="PRO_5047032563" evidence="4">
    <location>
        <begin position="25"/>
        <end position="887"/>
    </location>
</feature>
<feature type="domain" description="Glycosyl hydrolases family 2 sugar binding" evidence="7">
    <location>
        <begin position="34"/>
        <end position="194"/>
    </location>
</feature>
<dbReference type="Pfam" id="PF02836">
    <property type="entry name" value="Glyco_hydro_2_C"/>
    <property type="match status" value="1"/>
</dbReference>
<evidence type="ECO:0000256" key="1">
    <source>
        <dbReference type="ARBA" id="ARBA00007401"/>
    </source>
</evidence>
<dbReference type="InterPro" id="IPR051913">
    <property type="entry name" value="GH2_Domain-Containing"/>
</dbReference>
<evidence type="ECO:0000256" key="4">
    <source>
        <dbReference type="SAM" id="SignalP"/>
    </source>
</evidence>
<dbReference type="SUPFAM" id="SSF49785">
    <property type="entry name" value="Galactose-binding domain-like"/>
    <property type="match status" value="1"/>
</dbReference>
<dbReference type="Gene3D" id="3.20.20.80">
    <property type="entry name" value="Glycosidases"/>
    <property type="match status" value="1"/>
</dbReference>
<comment type="similarity">
    <text evidence="1">Belongs to the glycosyl hydrolase 2 family.</text>
</comment>
<proteinExistence type="inferred from homology"/>
<gene>
    <name evidence="8" type="ORF">GTZ99_00785</name>
</gene>
<dbReference type="InterPro" id="IPR006102">
    <property type="entry name" value="Ig-like_GH2"/>
</dbReference>
<reference evidence="9" key="1">
    <citation type="submission" date="2020-01" db="EMBL/GenBank/DDBJ databases">
        <title>Sphingomonas sp. strain CSW-10.</title>
        <authorList>
            <person name="Chen W.-M."/>
        </authorList>
    </citation>
    <scope>NUCLEOTIDE SEQUENCE [LARGE SCALE GENOMIC DNA]</scope>
    <source>
        <strain evidence="9">FSY-8</strain>
    </source>
</reference>
<dbReference type="Pfam" id="PF02837">
    <property type="entry name" value="Glyco_hydro_2_N"/>
    <property type="match status" value="1"/>
</dbReference>
<sequence length="887" mass="97726">MARHRVLAATALMTAMGMATAAQAQRAEQPLAKGWRFLKADAPDASQPQFDDSAWQQVQVPHSWNRVGYYLDSTGTGRNTAANVDKYQGVGWYRLSFDAPVDTVDSRHWLEFDAASRVAQVWLNGVYLGEHRGGFSRFRLNIAKALRPGVRNVLAVRVDNSRPTADSPTADILPLTGDFFVHGGLYRPVRLVTTAPLHLAMDDHGGPGFRATTLNIRNNIAHLRVSAQLRNDHAMPVGAKLRIRLIGRDGRVVASTLRNIKLNANADEVVSQDLTIARPHLWSGVADPYLYRLSITVLNAQGQITDTVERPFGIRTMRFDADHGFFLNDKPYQLHGVGYHQDVEGKGWAISPADVERDVAIMREMGVNSIRLTHYQHGQTIHDIADRVGLIVWNEIPLVSAWTQGNATDASPALVANARQQLQELIRQNANHASVATWGIANEVDFGNSLPLFLTGRTNGQTPDPIPLLQELNSLAHAEDPSRPTTLATCCEGRLFDATVQVPVVSQVTDLGGANRYFGWYFGAANDLGPQLDQLHATRPHQPLSVTEYGAGGAVTMHTDNVFGAPVDSRGRTQPEEYQSYIHETAWAAIKARPYLYASWLWNSFDFATTIRAEGDGQDINTKGLVTYDRAIRKDAWFFYKANWTTAPTVHINGRRYIDRAYQSNDVKIYSNARHTTLYLNGRSLGVRSACPNAVCEWKGVRLDVGKNSLRAVGQFANGRRAQDSATWQWDEERSRHYAIDAGTLVAAKGRTIGFGSDTFFTGGEARSADRPADYGRPAQAVPIAGSVERDAMATYRSGAFSYAIPVAAGQAKISLWFLSGPRPKGGTFDVVINGQTVMQAYDPAKEFEDLRAIQKTFAVTSNGTVRVTFKPVSGEAMVSAIEIDRR</sequence>
<dbReference type="Gene3D" id="2.60.40.10">
    <property type="entry name" value="Immunoglobulins"/>
    <property type="match status" value="2"/>
</dbReference>
<dbReference type="Gene3D" id="2.60.120.260">
    <property type="entry name" value="Galactose-binding domain-like"/>
    <property type="match status" value="1"/>
</dbReference>
<name>A0ABW9X988_9SPHN</name>
<dbReference type="InterPro" id="IPR008979">
    <property type="entry name" value="Galactose-bd-like_sf"/>
</dbReference>
<feature type="signal peptide" evidence="4">
    <location>
        <begin position="1"/>
        <end position="24"/>
    </location>
</feature>
<dbReference type="PANTHER" id="PTHR42732:SF1">
    <property type="entry name" value="BETA-MANNOSIDASE"/>
    <property type="match status" value="1"/>
</dbReference>
<feature type="domain" description="Glycoside hydrolase family 2 catalytic" evidence="6">
    <location>
        <begin position="322"/>
        <end position="644"/>
    </location>
</feature>
<dbReference type="Pfam" id="PF00703">
    <property type="entry name" value="Glyco_hydro_2"/>
    <property type="match status" value="1"/>
</dbReference>
<dbReference type="InterPro" id="IPR017853">
    <property type="entry name" value="GH"/>
</dbReference>
<dbReference type="SUPFAM" id="SSF49303">
    <property type="entry name" value="beta-Galactosidase/glucuronidase domain"/>
    <property type="match status" value="1"/>
</dbReference>
<protein>
    <submittedName>
        <fullName evidence="8">DUF4982 domain-containing protein</fullName>
    </submittedName>
</protein>
<organism evidence="8 9">
    <name type="scientific">Novosphingobium ovatum</name>
    <dbReference type="NCBI Taxonomy" id="1908523"/>
    <lineage>
        <taxon>Bacteria</taxon>
        <taxon>Pseudomonadati</taxon>
        <taxon>Pseudomonadota</taxon>
        <taxon>Alphaproteobacteria</taxon>
        <taxon>Sphingomonadales</taxon>
        <taxon>Sphingomonadaceae</taxon>
        <taxon>Novosphingobium</taxon>
    </lineage>
</organism>
<evidence type="ECO:0000259" key="6">
    <source>
        <dbReference type="Pfam" id="PF02836"/>
    </source>
</evidence>
<feature type="domain" description="Glycoside hydrolase family 2 immunoglobulin-like beta-sandwich" evidence="5">
    <location>
        <begin position="217"/>
        <end position="315"/>
    </location>
</feature>